<evidence type="ECO:0000256" key="1">
    <source>
        <dbReference type="SAM" id="MobiDB-lite"/>
    </source>
</evidence>
<organism evidence="3 4">
    <name type="scientific">Somion occarium</name>
    <dbReference type="NCBI Taxonomy" id="3059160"/>
    <lineage>
        <taxon>Eukaryota</taxon>
        <taxon>Fungi</taxon>
        <taxon>Dikarya</taxon>
        <taxon>Basidiomycota</taxon>
        <taxon>Agaricomycotina</taxon>
        <taxon>Agaricomycetes</taxon>
        <taxon>Polyporales</taxon>
        <taxon>Cerrenaceae</taxon>
        <taxon>Somion</taxon>
    </lineage>
</organism>
<dbReference type="InterPro" id="IPR040976">
    <property type="entry name" value="Pkinase_fungal"/>
</dbReference>
<dbReference type="PANTHER" id="PTHR38248">
    <property type="entry name" value="FUNK1 6"/>
    <property type="match status" value="1"/>
</dbReference>
<dbReference type="InterPro" id="IPR011009">
    <property type="entry name" value="Kinase-like_dom_sf"/>
</dbReference>
<dbReference type="EMBL" id="OZ037948">
    <property type="protein sequence ID" value="CAL1708938.1"/>
    <property type="molecule type" value="Genomic_DNA"/>
</dbReference>
<dbReference type="InterPro" id="IPR008266">
    <property type="entry name" value="Tyr_kinase_AS"/>
</dbReference>
<feature type="region of interest" description="Disordered" evidence="1">
    <location>
        <begin position="646"/>
        <end position="677"/>
    </location>
</feature>
<accession>A0ABP1DPE0</accession>
<dbReference type="Gene3D" id="1.10.510.10">
    <property type="entry name" value="Transferase(Phosphotransferase) domain 1"/>
    <property type="match status" value="1"/>
</dbReference>
<dbReference type="PROSITE" id="PS00109">
    <property type="entry name" value="PROTEIN_KINASE_TYR"/>
    <property type="match status" value="1"/>
</dbReference>
<evidence type="ECO:0000313" key="4">
    <source>
        <dbReference type="Proteomes" id="UP001497453"/>
    </source>
</evidence>
<evidence type="ECO:0000313" key="3">
    <source>
        <dbReference type="EMBL" id="CAL1708938.1"/>
    </source>
</evidence>
<dbReference type="SUPFAM" id="SSF56112">
    <property type="entry name" value="Protein kinase-like (PK-like)"/>
    <property type="match status" value="1"/>
</dbReference>
<gene>
    <name evidence="3" type="ORF">GFSPODELE1_LOCUS7100</name>
</gene>
<feature type="region of interest" description="Disordered" evidence="1">
    <location>
        <begin position="713"/>
        <end position="840"/>
    </location>
</feature>
<feature type="region of interest" description="Disordered" evidence="1">
    <location>
        <begin position="683"/>
        <end position="702"/>
    </location>
</feature>
<sequence length="840" mass="95038">MTGLFVGPMPPRGFLEAFMRLKILRKLNPEDLPEVDFSEIPLKKLEVEMYQPLCDAINDSGVCSGFKLIDVSSSVDGNGIPLRPDLAFVPTDAEDLMDYTVMECFVEAKLHDLADPFYGNTLNNTIEKMVGESAETRGQTISYAAALLSRQHRTFAFSILVCGKYARFLRWDRAGCIVSDRFDYVEEPDILLEFFWCYARLTREERGFDPTVVPASAAEAKLLSDALSQYIKESQPRNVSYLQPKPDSTYPFSKMLVPTPNGTRELIIGKPFWDADSPCGRATRAYAAYDMVEKKVVFAKDSWRDEDKDILSEAVIYDTLQKSNVPFLPEVIAAGDVYMRVKKKKKFQRTLTQSWAVRSGKAVMWRLPCAELRTLVHCRVVQQLAYPLTSARSSKEAVQAIRDALEAIKVAYHDGKIFHRDISTGNIMISQSGRGVLNDWDHGLRVILRNTLKAYRTGTWQFISILLLQNPLKGHDVHDDLESSFWVLLYVSLHYFKHNQGQLIDLTFFNECKEHHDGEDGDGEVHPLGGLKKSGFLSHRLKHIKWRCAPLNSLIHAFGALLNDYQYYYEKADGNDDKSAEAQFKAIQEQLDQVDIVLSLFDTALASDEWPENDALPDQFPRMTDKQEDQMIHDLKSQAIATAALEKQAAANRRASPISTPTRSALPGVRSSARLVQRRDEQLALTPEAGPSQLLMSSRSTVKRTVDEVPAELPVFRSKRAKTAPERRPLKRAPKPPPPERPVAEHRYPTRSKSNGSRRGNSLKKPQEEDVEMQDVRRRNPSRSRTKSKSKDTRRVQATASEKSTEEKRQTRRKGRQPVKSTAGNGPSRPPPKSSTRRPN</sequence>
<protein>
    <recommendedName>
        <fullName evidence="2">Fungal-type protein kinase domain-containing protein</fullName>
    </recommendedName>
</protein>
<feature type="compositionally biased region" description="Low complexity" evidence="1">
    <location>
        <begin position="751"/>
        <end position="760"/>
    </location>
</feature>
<feature type="domain" description="Fungal-type protein kinase" evidence="2">
    <location>
        <begin position="140"/>
        <end position="491"/>
    </location>
</feature>
<name>A0ABP1DPE0_9APHY</name>
<proteinExistence type="predicted"/>
<dbReference type="PANTHER" id="PTHR38248:SF2">
    <property type="entry name" value="FUNK1 11"/>
    <property type="match status" value="1"/>
</dbReference>
<dbReference type="Proteomes" id="UP001497453">
    <property type="component" value="Chromosome 5"/>
</dbReference>
<keyword evidence="4" id="KW-1185">Reference proteome</keyword>
<feature type="compositionally biased region" description="Basic residues" evidence="1">
    <location>
        <begin position="779"/>
        <end position="788"/>
    </location>
</feature>
<reference evidence="4" key="1">
    <citation type="submission" date="2024-04" db="EMBL/GenBank/DDBJ databases">
        <authorList>
            <person name="Shaw F."/>
            <person name="Minotto A."/>
        </authorList>
    </citation>
    <scope>NUCLEOTIDE SEQUENCE [LARGE SCALE GENOMIC DNA]</scope>
</reference>
<dbReference type="Pfam" id="PF17667">
    <property type="entry name" value="Pkinase_fungal"/>
    <property type="match status" value="1"/>
</dbReference>
<evidence type="ECO:0000259" key="2">
    <source>
        <dbReference type="Pfam" id="PF17667"/>
    </source>
</evidence>